<name>A0AB38CG15_9BURK</name>
<feature type="compositionally biased region" description="Basic and acidic residues" evidence="1">
    <location>
        <begin position="325"/>
        <end position="337"/>
    </location>
</feature>
<dbReference type="RefSeq" id="WP_175560563.1">
    <property type="nucleotide sequence ID" value="NZ_FPKH01000008.1"/>
</dbReference>
<feature type="compositionally biased region" description="Pro residues" evidence="1">
    <location>
        <begin position="298"/>
        <end position="314"/>
    </location>
</feature>
<accession>A0AB38CG15</accession>
<organism evidence="2 3">
    <name type="scientific">Janthinobacterium lividum</name>
    <dbReference type="NCBI Taxonomy" id="29581"/>
    <lineage>
        <taxon>Bacteria</taxon>
        <taxon>Pseudomonadati</taxon>
        <taxon>Pseudomonadota</taxon>
        <taxon>Betaproteobacteria</taxon>
        <taxon>Burkholderiales</taxon>
        <taxon>Oxalobacteraceae</taxon>
        <taxon>Janthinobacterium</taxon>
    </lineage>
</organism>
<evidence type="ECO:0008006" key="4">
    <source>
        <dbReference type="Google" id="ProtNLM"/>
    </source>
</evidence>
<evidence type="ECO:0000313" key="3">
    <source>
        <dbReference type="Proteomes" id="UP000182489"/>
    </source>
</evidence>
<feature type="compositionally biased region" description="Pro residues" evidence="1">
    <location>
        <begin position="34"/>
        <end position="104"/>
    </location>
</feature>
<evidence type="ECO:0000313" key="2">
    <source>
        <dbReference type="EMBL" id="SFY25248.1"/>
    </source>
</evidence>
<proteinExistence type="predicted"/>
<dbReference type="EMBL" id="FPKH01000008">
    <property type="protein sequence ID" value="SFY25248.1"/>
    <property type="molecule type" value="Genomic_DNA"/>
</dbReference>
<feature type="compositionally biased region" description="Low complexity" evidence="1">
    <location>
        <begin position="315"/>
        <end position="324"/>
    </location>
</feature>
<sequence length="411" mass="42248">MDICNKCKTGLWTVVSHCPYCGHAVAGAAKPAAAVPPPLPAPAPVSPPVAPKPPPVPVAPTPAPAPKAPPKPAPVPVPPPAPPKPAQPQAVPKPAPVPPSVPPVSPPPRKWLRWLGGIAVLAAVIVYMNGKPGGKNESACNDAIDSGLKLVANGSLDGARQKLATAKNVCTGKSSAKADDLQAAIGKAGAASSGCQRSVRAIERAIDGHQLQSAAKGIAGLDIDCAGASSVDSLRKQLARQQAAAASVLVGVRQALDGKDATAARNGIARLEAIDREAVELSQLKADVQALSATAAPAPAPVSTPAAVPAPVPTPAQQEPTPVRAVERSAVAERRPLETSPVDSGAAMRNEMAQSFLRDAERSLLEGKFDAAKTYLESARRVDPGNARIDNLSRRIRERERQVLQTETTIN</sequence>
<gene>
    <name evidence="2" type="ORF">SAMN03097694_5378</name>
</gene>
<feature type="region of interest" description="Disordered" evidence="1">
    <location>
        <begin position="298"/>
        <end position="343"/>
    </location>
</feature>
<comment type="caution">
    <text evidence="2">The sequence shown here is derived from an EMBL/GenBank/DDBJ whole genome shotgun (WGS) entry which is preliminary data.</text>
</comment>
<reference evidence="2 3" key="1">
    <citation type="submission" date="2016-11" db="EMBL/GenBank/DDBJ databases">
        <authorList>
            <person name="Varghese N."/>
            <person name="Submissions S."/>
        </authorList>
    </citation>
    <scope>NUCLEOTIDE SEQUENCE [LARGE SCALE GENOMIC DNA]</scope>
    <source>
        <strain evidence="2 3">NFR18</strain>
    </source>
</reference>
<protein>
    <recommendedName>
        <fullName evidence="4">Tetratricopeptide repeat protein</fullName>
    </recommendedName>
</protein>
<evidence type="ECO:0000256" key="1">
    <source>
        <dbReference type="SAM" id="MobiDB-lite"/>
    </source>
</evidence>
<dbReference type="AlphaFoldDB" id="A0AB38CG15"/>
<dbReference type="Proteomes" id="UP000182489">
    <property type="component" value="Unassembled WGS sequence"/>
</dbReference>
<feature type="region of interest" description="Disordered" evidence="1">
    <location>
        <begin position="31"/>
        <end position="104"/>
    </location>
</feature>